<evidence type="ECO:0000256" key="5">
    <source>
        <dbReference type="ARBA" id="ARBA00022824"/>
    </source>
</evidence>
<keyword evidence="12" id="KW-1185">Reference proteome</keyword>
<name>L8WKC6_THACA</name>
<evidence type="ECO:0000256" key="2">
    <source>
        <dbReference type="ARBA" id="ARBA00004922"/>
    </source>
</evidence>
<evidence type="ECO:0000313" key="12">
    <source>
        <dbReference type="Proteomes" id="UP000011668"/>
    </source>
</evidence>
<dbReference type="Pfam" id="PF23358">
    <property type="entry name" value="OST48_MD"/>
    <property type="match status" value="1"/>
</dbReference>
<organism evidence="11 12">
    <name type="scientific">Thanatephorus cucumeris (strain AG1-IA)</name>
    <name type="common">Rice sheath blight fungus</name>
    <name type="synonym">Rhizoctonia solani</name>
    <dbReference type="NCBI Taxonomy" id="983506"/>
    <lineage>
        <taxon>Eukaryota</taxon>
        <taxon>Fungi</taxon>
        <taxon>Dikarya</taxon>
        <taxon>Basidiomycota</taxon>
        <taxon>Agaricomycotina</taxon>
        <taxon>Agaricomycetes</taxon>
        <taxon>Cantharellales</taxon>
        <taxon>Ceratobasidiaceae</taxon>
        <taxon>Rhizoctonia</taxon>
        <taxon>Rhizoctonia solani AG-1</taxon>
    </lineage>
</organism>
<evidence type="ECO:0000256" key="1">
    <source>
        <dbReference type="ARBA" id="ARBA00004479"/>
    </source>
</evidence>
<comment type="subcellular location">
    <subcellularLocation>
        <location evidence="8">Endoplasmic reticulum membrane</location>
        <topology evidence="8">Single-pass type I membrane protein</topology>
    </subcellularLocation>
    <subcellularLocation>
        <location evidence="1">Membrane</location>
        <topology evidence="1">Single-pass type I membrane protein</topology>
    </subcellularLocation>
</comment>
<keyword evidence="4 8" id="KW-0812">Transmembrane</keyword>
<keyword evidence="5 8" id="KW-0256">Endoplasmic reticulum</keyword>
<reference evidence="11 12" key="1">
    <citation type="journal article" date="2013" name="Nat. Commun.">
        <title>The evolution and pathogenic mechanisms of the rice sheath blight pathogen.</title>
        <authorList>
            <person name="Zheng A."/>
            <person name="Lin R."/>
            <person name="Xu L."/>
            <person name="Qin P."/>
            <person name="Tang C."/>
            <person name="Ai P."/>
            <person name="Zhang D."/>
            <person name="Liu Y."/>
            <person name="Sun Z."/>
            <person name="Feng H."/>
            <person name="Wang Y."/>
            <person name="Chen Y."/>
            <person name="Liang X."/>
            <person name="Fu R."/>
            <person name="Li Q."/>
            <person name="Zhang J."/>
            <person name="Yu X."/>
            <person name="Xie Z."/>
            <person name="Ding L."/>
            <person name="Guan P."/>
            <person name="Tang J."/>
            <person name="Liang Y."/>
            <person name="Wang S."/>
            <person name="Deng Q."/>
            <person name="Li S."/>
            <person name="Zhu J."/>
            <person name="Wang L."/>
            <person name="Liu H."/>
            <person name="Li P."/>
        </authorList>
    </citation>
    <scope>NUCLEOTIDE SEQUENCE [LARGE SCALE GENOMIC DNA]</scope>
    <source>
        <strain evidence="12">AG-1 IA</strain>
    </source>
</reference>
<dbReference type="HOGENOM" id="CLU_031804_1_1_1"/>
<accession>L8WKC6</accession>
<dbReference type="GO" id="GO:0016740">
    <property type="term" value="F:transferase activity"/>
    <property type="evidence" value="ECO:0007669"/>
    <property type="project" value="UniProtKB-KW"/>
</dbReference>
<comment type="pathway">
    <text evidence="2 8">Protein modification; protein glycosylation.</text>
</comment>
<dbReference type="PANTHER" id="PTHR10830:SF0">
    <property type="entry name" value="DOLICHYL-DIPHOSPHOOLIGOSACCHARIDE--PROTEIN GLYCOSYLTRANSFERASE 48 KDA SUBUNIT"/>
    <property type="match status" value="1"/>
</dbReference>
<dbReference type="GO" id="GO:0018279">
    <property type="term" value="P:protein N-linked glycosylation via asparagine"/>
    <property type="evidence" value="ECO:0007669"/>
    <property type="project" value="UniProtKB-UniRule"/>
</dbReference>
<dbReference type="STRING" id="983506.L8WKC6"/>
<dbReference type="Proteomes" id="UP000011668">
    <property type="component" value="Unassembled WGS sequence"/>
</dbReference>
<gene>
    <name evidence="11" type="ORF">AG1IA_08760</name>
</gene>
<protein>
    <recommendedName>
        <fullName evidence="8">Dolichyl-diphosphooligosaccharide--protein glycosyltransferase subunit WBP1</fullName>
        <shortName evidence="8">Oligosaccharyl transferase subunit WBP1</shortName>
    </recommendedName>
</protein>
<evidence type="ECO:0000313" key="11">
    <source>
        <dbReference type="EMBL" id="ELU37202.1"/>
    </source>
</evidence>
<dbReference type="InterPro" id="IPR005013">
    <property type="entry name" value="DDOST_48_kDa_subunit"/>
</dbReference>
<feature type="transmembrane region" description="Helical" evidence="8">
    <location>
        <begin position="410"/>
        <end position="433"/>
    </location>
</feature>
<dbReference type="UniPathway" id="UPA00378"/>
<dbReference type="AlphaFoldDB" id="L8WKC6"/>
<comment type="subunit">
    <text evidence="8">Component of the oligosaccharyltransferase (OST) complex.</text>
</comment>
<dbReference type="EMBL" id="AFRT01002801">
    <property type="protein sequence ID" value="ELU37202.1"/>
    <property type="molecule type" value="Genomic_DNA"/>
</dbReference>
<evidence type="ECO:0000256" key="4">
    <source>
        <dbReference type="ARBA" id="ARBA00022692"/>
    </source>
</evidence>
<feature type="domain" description="OST48 N-terminal" evidence="9">
    <location>
        <begin position="28"/>
        <end position="275"/>
    </location>
</feature>
<feature type="transmembrane region" description="Helical" evidence="8">
    <location>
        <begin position="445"/>
        <end position="464"/>
    </location>
</feature>
<keyword evidence="6 8" id="KW-1133">Transmembrane helix</keyword>
<dbReference type="PANTHER" id="PTHR10830">
    <property type="entry name" value="DOLICHYL-DIPHOSPHOOLIGOSACCHARIDE--PROTEIN GLYCOSYLTRANSFERASE 48 KDA SUBUNIT"/>
    <property type="match status" value="1"/>
</dbReference>
<dbReference type="Pfam" id="PF03345">
    <property type="entry name" value="OST48_N"/>
    <property type="match status" value="1"/>
</dbReference>
<feature type="domain" description="OST48 middle" evidence="10">
    <location>
        <begin position="299"/>
        <end position="432"/>
    </location>
</feature>
<comment type="caution">
    <text evidence="8">Lacks conserved residue(s) required for the propagation of feature annotation.</text>
</comment>
<keyword evidence="8" id="KW-0732">Signal</keyword>
<dbReference type="GO" id="GO:0008250">
    <property type="term" value="C:oligosaccharyltransferase complex"/>
    <property type="evidence" value="ECO:0007669"/>
    <property type="project" value="TreeGrafter"/>
</dbReference>
<evidence type="ECO:0000256" key="8">
    <source>
        <dbReference type="RuleBase" id="RU361142"/>
    </source>
</evidence>
<evidence type="ECO:0000259" key="10">
    <source>
        <dbReference type="Pfam" id="PF23358"/>
    </source>
</evidence>
<evidence type="ECO:0000256" key="7">
    <source>
        <dbReference type="ARBA" id="ARBA00023136"/>
    </source>
</evidence>
<comment type="caution">
    <text evidence="11">The sequence shown here is derived from an EMBL/GenBank/DDBJ whole genome shotgun (WGS) entry which is preliminary data.</text>
</comment>
<dbReference type="OMA" id="AHDEYPR"/>
<dbReference type="OrthoDB" id="29105at2759"/>
<evidence type="ECO:0000256" key="6">
    <source>
        <dbReference type="ARBA" id="ARBA00022989"/>
    </source>
</evidence>
<feature type="signal peptide" evidence="8">
    <location>
        <begin position="1"/>
        <end position="20"/>
    </location>
</feature>
<sequence>MVKLLGLLSAAWYAVSHVAAISSTGNSVLVVLDPKLKRDDYSAFFNGLKKRGYNLTFRAPKDVSPAIAEFDVPAFSHVILFAPNSKAFANDITPQSLVKLLAQGTNVLFALSSKSTPISSLATEFGLSLPPPNTPLISHFPSRPAPHTTLPISLSQAHPLVTPNLPPILFSGVNFALNDNPRVFSILRAPVESFAADSEDDVNAETVAEMADRGGEGFWAGNSMSVVAGFQVAGGARAAWVGGVSVFSDEFAKAEVSPGKPSGNAQFSQDLASWTFQESLVYRIDSVNHRLASTPAHNATIAPTRYTVKDNVVYEIHVSKFDGQTGEWTPDSGIEDMQLDFTMLDPHIRVNLPGVKTEPGVYRVEFRAPDRHGVFKFIVDWRYTYLESSTTVSVVPPRHDGYPRFLSAAWPYYVGAISTSVGFIAFCALWLLGDNTQKVKAWKNTLIYVCLAYPVYTAPLVVVYPESAY</sequence>
<evidence type="ECO:0000256" key="3">
    <source>
        <dbReference type="ARBA" id="ARBA00008743"/>
    </source>
</evidence>
<keyword evidence="11" id="KW-0808">Transferase</keyword>
<dbReference type="InterPro" id="IPR055457">
    <property type="entry name" value="OST48_N"/>
</dbReference>
<comment type="function">
    <text evidence="8">Subunit of the oligosaccharyl transferase (OST) complex that catalyzes the initial transfer of a defined glycan (Glc(3)Man(9)GlcNAc(2) in eukaryotes) from the lipid carrier dolichol-pyrophosphate to an asparagine residue within an Asn-X-Ser/Thr consensus motif in nascent polypeptide chains, the first step in protein N-glycosylation. N-glycosylation occurs cotranslationally and the complex associates with the Sec61 complex at the channel-forming translocon complex that mediates protein translocation across the endoplasmic reticulum (ER).</text>
</comment>
<proteinExistence type="inferred from homology"/>
<keyword evidence="7 8" id="KW-0472">Membrane</keyword>
<evidence type="ECO:0000259" key="9">
    <source>
        <dbReference type="Pfam" id="PF03345"/>
    </source>
</evidence>
<dbReference type="InterPro" id="IPR055459">
    <property type="entry name" value="OST48_MD"/>
</dbReference>
<feature type="chain" id="PRO_5005139374" description="Dolichyl-diphosphooligosaccharide--protein glycosyltransferase subunit WBP1" evidence="8">
    <location>
        <begin position="21"/>
        <end position="469"/>
    </location>
</feature>
<comment type="similarity">
    <text evidence="3 8">Belongs to the DDOST 48 kDa subunit family.</text>
</comment>